<accession>A0A0L0G519</accession>
<evidence type="ECO:0000313" key="2">
    <source>
        <dbReference type="EMBL" id="KNC83921.1"/>
    </source>
</evidence>
<protein>
    <submittedName>
        <fullName evidence="2">Uncharacterized protein</fullName>
    </submittedName>
</protein>
<feature type="compositionally biased region" description="Polar residues" evidence="1">
    <location>
        <begin position="282"/>
        <end position="291"/>
    </location>
</feature>
<name>A0A0L0G519_9EUKA</name>
<feature type="region of interest" description="Disordered" evidence="1">
    <location>
        <begin position="160"/>
        <end position="218"/>
    </location>
</feature>
<organism evidence="2 3">
    <name type="scientific">Sphaeroforma arctica JP610</name>
    <dbReference type="NCBI Taxonomy" id="667725"/>
    <lineage>
        <taxon>Eukaryota</taxon>
        <taxon>Ichthyosporea</taxon>
        <taxon>Ichthyophonida</taxon>
        <taxon>Sphaeroforma</taxon>
    </lineage>
</organism>
<dbReference type="RefSeq" id="XP_014157823.1">
    <property type="nucleotide sequence ID" value="XM_014302348.1"/>
</dbReference>
<gene>
    <name evidence="2" type="ORF">SARC_03856</name>
</gene>
<dbReference type="AlphaFoldDB" id="A0A0L0G519"/>
<reference evidence="2 3" key="1">
    <citation type="submission" date="2011-02" db="EMBL/GenBank/DDBJ databases">
        <title>The Genome Sequence of Sphaeroforma arctica JP610.</title>
        <authorList>
            <consortium name="The Broad Institute Genome Sequencing Platform"/>
            <person name="Russ C."/>
            <person name="Cuomo C."/>
            <person name="Young S.K."/>
            <person name="Zeng Q."/>
            <person name="Gargeya S."/>
            <person name="Alvarado L."/>
            <person name="Berlin A."/>
            <person name="Chapman S.B."/>
            <person name="Chen Z."/>
            <person name="Freedman E."/>
            <person name="Gellesch M."/>
            <person name="Goldberg J."/>
            <person name="Griggs A."/>
            <person name="Gujja S."/>
            <person name="Heilman E."/>
            <person name="Heiman D."/>
            <person name="Howarth C."/>
            <person name="Mehta T."/>
            <person name="Neiman D."/>
            <person name="Pearson M."/>
            <person name="Roberts A."/>
            <person name="Saif S."/>
            <person name="Shea T."/>
            <person name="Shenoy N."/>
            <person name="Sisk P."/>
            <person name="Stolte C."/>
            <person name="Sykes S."/>
            <person name="White J."/>
            <person name="Yandava C."/>
            <person name="Burger G."/>
            <person name="Gray M.W."/>
            <person name="Holland P.W.H."/>
            <person name="King N."/>
            <person name="Lang F.B.F."/>
            <person name="Roger A.J."/>
            <person name="Ruiz-Trillo I."/>
            <person name="Haas B."/>
            <person name="Nusbaum C."/>
            <person name="Birren B."/>
        </authorList>
    </citation>
    <scope>NUCLEOTIDE SEQUENCE [LARGE SCALE GENOMIC DNA]</scope>
    <source>
        <strain evidence="2 3">JP610</strain>
    </source>
</reference>
<dbReference type="EMBL" id="KQ241801">
    <property type="protein sequence ID" value="KNC83921.1"/>
    <property type="molecule type" value="Genomic_DNA"/>
</dbReference>
<proteinExistence type="predicted"/>
<sequence length="327" mass="36953">MEPKKDAAHVRLEAAMTQQRVALKHVLNNKTIADETDTKALKLSQLRLQALTSSLTATSKQYAAQIKRSKTMSHDVQLLRVQMEYLAQQHADRLRELDCIEAQRYRDARRTSQGHACPADTIIMAIWPREDDTTGSTPLESEVLVNTASERKRRLLHAPQGDTFSLEQPSHHHRQTPKKPDPSDAKELFRTHHEGEQDTHNRKEVQHKWAEKPKHSEKVSTTHLALHDEVYLGLPHIPAQANTQKHDVPNCQRSTEGNHGNHTNTHHTHKSNKGVIYGDPSSAHNTLSTQRDNGETQPLVFAPLSPERPLPAYAPATRSMMALLELE</sequence>
<feature type="region of interest" description="Disordered" evidence="1">
    <location>
        <begin position="255"/>
        <end position="293"/>
    </location>
</feature>
<keyword evidence="3" id="KW-1185">Reference proteome</keyword>
<evidence type="ECO:0000256" key="1">
    <source>
        <dbReference type="SAM" id="MobiDB-lite"/>
    </source>
</evidence>
<feature type="compositionally biased region" description="Basic and acidic residues" evidence="1">
    <location>
        <begin position="178"/>
        <end position="218"/>
    </location>
</feature>
<dbReference type="GeneID" id="25904360"/>
<evidence type="ECO:0000313" key="3">
    <source>
        <dbReference type="Proteomes" id="UP000054560"/>
    </source>
</evidence>
<dbReference type="Proteomes" id="UP000054560">
    <property type="component" value="Unassembled WGS sequence"/>
</dbReference>